<protein>
    <submittedName>
        <fullName evidence="1">Uncharacterized protein</fullName>
    </submittedName>
</protein>
<name>A0A4Y2U4K8_ARAVE</name>
<keyword evidence="2" id="KW-1185">Reference proteome</keyword>
<dbReference type="AlphaFoldDB" id="A0A4Y2U4K8"/>
<evidence type="ECO:0000313" key="1">
    <source>
        <dbReference type="EMBL" id="GBO07552.1"/>
    </source>
</evidence>
<dbReference type="Proteomes" id="UP000499080">
    <property type="component" value="Unassembled WGS sequence"/>
</dbReference>
<dbReference type="EMBL" id="BGPR01033564">
    <property type="protein sequence ID" value="GBO07552.1"/>
    <property type="molecule type" value="Genomic_DNA"/>
</dbReference>
<evidence type="ECO:0000313" key="2">
    <source>
        <dbReference type="Proteomes" id="UP000499080"/>
    </source>
</evidence>
<organism evidence="1 2">
    <name type="scientific">Araneus ventricosus</name>
    <name type="common">Orbweaver spider</name>
    <name type="synonym">Epeira ventricosa</name>
    <dbReference type="NCBI Taxonomy" id="182803"/>
    <lineage>
        <taxon>Eukaryota</taxon>
        <taxon>Metazoa</taxon>
        <taxon>Ecdysozoa</taxon>
        <taxon>Arthropoda</taxon>
        <taxon>Chelicerata</taxon>
        <taxon>Arachnida</taxon>
        <taxon>Araneae</taxon>
        <taxon>Araneomorphae</taxon>
        <taxon>Entelegynae</taxon>
        <taxon>Araneoidea</taxon>
        <taxon>Araneidae</taxon>
        <taxon>Araneus</taxon>
    </lineage>
</organism>
<comment type="caution">
    <text evidence="1">The sequence shown here is derived from an EMBL/GenBank/DDBJ whole genome shotgun (WGS) entry which is preliminary data.</text>
</comment>
<proteinExistence type="predicted"/>
<gene>
    <name evidence="1" type="ORF">AVEN_188746_1</name>
</gene>
<sequence length="95" mass="10722">MRDVTPQRKIAFSQMIDDIFDYACHVHFAVARTQQNEQAALPLRCKLRSNFSGGKSLRCKEYKAGNSSVIPSIPFVPRLVFFPPIQVEESGTSFT</sequence>
<accession>A0A4Y2U4K8</accession>
<reference evidence="1 2" key="1">
    <citation type="journal article" date="2019" name="Sci. Rep.">
        <title>Orb-weaving spider Araneus ventricosus genome elucidates the spidroin gene catalogue.</title>
        <authorList>
            <person name="Kono N."/>
            <person name="Nakamura H."/>
            <person name="Ohtoshi R."/>
            <person name="Moran D.A.P."/>
            <person name="Shinohara A."/>
            <person name="Yoshida Y."/>
            <person name="Fujiwara M."/>
            <person name="Mori M."/>
            <person name="Tomita M."/>
            <person name="Arakawa K."/>
        </authorList>
    </citation>
    <scope>NUCLEOTIDE SEQUENCE [LARGE SCALE GENOMIC DNA]</scope>
</reference>